<dbReference type="GO" id="GO:0016887">
    <property type="term" value="F:ATP hydrolysis activity"/>
    <property type="evidence" value="ECO:0007669"/>
    <property type="project" value="InterPro"/>
</dbReference>
<dbReference type="SUPFAM" id="SSF52540">
    <property type="entry name" value="P-loop containing nucleoside triphosphate hydrolases"/>
    <property type="match status" value="1"/>
</dbReference>
<dbReference type="SMART" id="SM00382">
    <property type="entry name" value="AAA"/>
    <property type="match status" value="1"/>
</dbReference>
<evidence type="ECO:0000259" key="4">
    <source>
        <dbReference type="PROSITE" id="PS50893"/>
    </source>
</evidence>
<dbReference type="HOGENOM" id="CLU_000604_1_2_2"/>
<dbReference type="KEGG" id="mbw:MSBRW_1879"/>
<organism evidence="5 6">
    <name type="scientific">Methanosarcina barkeri str. Wiesmoor</name>
    <dbReference type="NCBI Taxonomy" id="1434109"/>
    <lineage>
        <taxon>Archaea</taxon>
        <taxon>Methanobacteriati</taxon>
        <taxon>Methanobacteriota</taxon>
        <taxon>Stenosarchaea group</taxon>
        <taxon>Methanomicrobia</taxon>
        <taxon>Methanosarcinales</taxon>
        <taxon>Methanosarcinaceae</taxon>
        <taxon>Methanosarcina</taxon>
    </lineage>
</organism>
<dbReference type="InterPro" id="IPR003439">
    <property type="entry name" value="ABC_transporter-like_ATP-bd"/>
</dbReference>
<dbReference type="AlphaFoldDB" id="A0A0E3QLN1"/>
<gene>
    <name evidence="5" type="ORF">MSBRW_1879</name>
</gene>
<evidence type="ECO:0000313" key="5">
    <source>
        <dbReference type="EMBL" id="AKB51132.1"/>
    </source>
</evidence>
<proteinExistence type="predicted"/>
<name>A0A0E3QLN1_METBA</name>
<dbReference type="PANTHER" id="PTHR42939:SF1">
    <property type="entry name" value="ABC TRANSPORTER ATP-BINDING PROTEIN ALBC-RELATED"/>
    <property type="match status" value="1"/>
</dbReference>
<dbReference type="InterPro" id="IPR003593">
    <property type="entry name" value="AAA+_ATPase"/>
</dbReference>
<dbReference type="Gene3D" id="3.40.50.300">
    <property type="entry name" value="P-loop containing nucleotide triphosphate hydrolases"/>
    <property type="match status" value="1"/>
</dbReference>
<keyword evidence="1" id="KW-0813">Transport</keyword>
<evidence type="ECO:0000256" key="3">
    <source>
        <dbReference type="ARBA" id="ARBA00022840"/>
    </source>
</evidence>
<dbReference type="GO" id="GO:0005524">
    <property type="term" value="F:ATP binding"/>
    <property type="evidence" value="ECO:0007669"/>
    <property type="project" value="UniProtKB-KW"/>
</dbReference>
<dbReference type="Proteomes" id="UP000033038">
    <property type="component" value="Chromosome"/>
</dbReference>
<sequence length="259" mass="28817">MPVNIGLSGALKMIEVRNLSKSYGSRKAVNDISFSIGKSELFGLLGPNGSGKTTMIKMLTGQIKPTFGSVRVLGVDVLEDPIRARELAGIVPEQETPPSFLTAEEYLYFVAKIRKMENYEKACEKWFEFLDFGDQNNSLCKDLSRGTRQKLMFAQAFLHEPELAIIDEPLINLDPVMQKKVKDFLTICVKNGGTVFISTHILEIAKQICTSIGIIYKGKMVYTGRVDDPVLQERSFEEFFLELVSQSGNSGIGLIIPAH</sequence>
<dbReference type="PANTHER" id="PTHR42939">
    <property type="entry name" value="ABC TRANSPORTER ATP-BINDING PROTEIN ALBC-RELATED"/>
    <property type="match status" value="1"/>
</dbReference>
<evidence type="ECO:0000313" key="6">
    <source>
        <dbReference type="Proteomes" id="UP000033038"/>
    </source>
</evidence>
<dbReference type="PROSITE" id="PS50893">
    <property type="entry name" value="ABC_TRANSPORTER_2"/>
    <property type="match status" value="1"/>
</dbReference>
<dbReference type="CDD" id="cd03230">
    <property type="entry name" value="ABC_DR_subfamily_A"/>
    <property type="match status" value="1"/>
</dbReference>
<evidence type="ECO:0000256" key="2">
    <source>
        <dbReference type="ARBA" id="ARBA00022741"/>
    </source>
</evidence>
<keyword evidence="3 5" id="KW-0067">ATP-binding</keyword>
<dbReference type="EMBL" id="CP009526">
    <property type="protein sequence ID" value="AKB51132.1"/>
    <property type="molecule type" value="Genomic_DNA"/>
</dbReference>
<dbReference type="Pfam" id="PF00005">
    <property type="entry name" value="ABC_tran"/>
    <property type="match status" value="1"/>
</dbReference>
<reference evidence="5 6" key="1">
    <citation type="submission" date="2014-07" db="EMBL/GenBank/DDBJ databases">
        <title>Methanogenic archaea and the global carbon cycle.</title>
        <authorList>
            <person name="Henriksen J.R."/>
            <person name="Luke J."/>
            <person name="Reinhart S."/>
            <person name="Benedict M.N."/>
            <person name="Youngblut N.D."/>
            <person name="Metcalf M.E."/>
            <person name="Whitaker R.J."/>
            <person name="Metcalf W.W."/>
        </authorList>
    </citation>
    <scope>NUCLEOTIDE SEQUENCE [LARGE SCALE GENOMIC DNA]</scope>
    <source>
        <strain evidence="5 6">Wiesmoor</strain>
    </source>
</reference>
<dbReference type="InterPro" id="IPR051782">
    <property type="entry name" value="ABC_Transporter_VariousFunc"/>
</dbReference>
<dbReference type="InterPro" id="IPR027417">
    <property type="entry name" value="P-loop_NTPase"/>
</dbReference>
<keyword evidence="2" id="KW-0547">Nucleotide-binding</keyword>
<protein>
    <submittedName>
        <fullName evidence="5">ABC transporter, ATP-binding protein</fullName>
    </submittedName>
</protein>
<evidence type="ECO:0000256" key="1">
    <source>
        <dbReference type="ARBA" id="ARBA00022448"/>
    </source>
</evidence>
<accession>A0A0E3QLN1</accession>
<dbReference type="PATRIC" id="fig|1434109.4.peg.2395"/>
<feature type="domain" description="ABC transporter" evidence="4">
    <location>
        <begin position="14"/>
        <end position="242"/>
    </location>
</feature>